<gene>
    <name evidence="4" type="ORF">EXN66_Car002452</name>
</gene>
<keyword evidence="2" id="KW-0732">Signal</keyword>
<dbReference type="Gene3D" id="2.40.50.40">
    <property type="match status" value="1"/>
</dbReference>
<dbReference type="AlphaFoldDB" id="A0A6G1P901"/>
<feature type="domain" description="Chemokine interleukin-8-like" evidence="3">
    <location>
        <begin position="30"/>
        <end position="88"/>
    </location>
</feature>
<evidence type="ECO:0000256" key="1">
    <source>
        <dbReference type="ARBA" id="ARBA00022514"/>
    </source>
</evidence>
<accession>A0A6G1P901</accession>
<reference evidence="4 5" key="1">
    <citation type="submission" date="2019-02" db="EMBL/GenBank/DDBJ databases">
        <title>Opniocepnalus argus genome.</title>
        <authorList>
            <person name="Zhou C."/>
            <person name="Xiao S."/>
        </authorList>
    </citation>
    <scope>NUCLEOTIDE SEQUENCE [LARGE SCALE GENOMIC DNA]</scope>
    <source>
        <strain evidence="4">OARG1902GOOAL</strain>
        <tissue evidence="4">Muscle</tissue>
    </source>
</reference>
<dbReference type="InterPro" id="IPR001811">
    <property type="entry name" value="Chemokine_IL8-like_dom"/>
</dbReference>
<dbReference type="GO" id="GO:0008009">
    <property type="term" value="F:chemokine activity"/>
    <property type="evidence" value="ECO:0007669"/>
    <property type="project" value="InterPro"/>
</dbReference>
<dbReference type="SUPFAM" id="SSF54117">
    <property type="entry name" value="Interleukin 8-like chemokines"/>
    <property type="match status" value="1"/>
</dbReference>
<dbReference type="GO" id="GO:0006955">
    <property type="term" value="P:immune response"/>
    <property type="evidence" value="ECO:0007669"/>
    <property type="project" value="InterPro"/>
</dbReference>
<dbReference type="PANTHER" id="PTHR12015">
    <property type="entry name" value="SMALL INDUCIBLE CYTOKINE A"/>
    <property type="match status" value="1"/>
</dbReference>
<dbReference type="Pfam" id="PF00048">
    <property type="entry name" value="IL8"/>
    <property type="match status" value="1"/>
</dbReference>
<feature type="chain" id="PRO_5026270475" evidence="2">
    <location>
        <begin position="22"/>
        <end position="114"/>
    </location>
</feature>
<dbReference type="EMBL" id="CM015713">
    <property type="protein sequence ID" value="KAF3686780.1"/>
    <property type="molecule type" value="Genomic_DNA"/>
</dbReference>
<evidence type="ECO:0000256" key="2">
    <source>
        <dbReference type="SAM" id="SignalP"/>
    </source>
</evidence>
<dbReference type="Proteomes" id="UP000503349">
    <property type="component" value="Chromosome 2"/>
</dbReference>
<evidence type="ECO:0000313" key="4">
    <source>
        <dbReference type="EMBL" id="KAF3686780.1"/>
    </source>
</evidence>
<dbReference type="InterPro" id="IPR039809">
    <property type="entry name" value="Chemokine_b/g/d"/>
</dbReference>
<proteinExistence type="predicted"/>
<sequence>MKTLVAVVLLTLICIVHRSAGLDAANLLMSNGCCTVYSPVRVPKGRIKNVVMTPSSCASKAIVVTTVCKKEVCVKLELDWARKVLEEFQNSTANNTSPSAPFNVFKCNEKKKSP</sequence>
<dbReference type="PANTHER" id="PTHR12015:SF198">
    <property type="entry name" value="PLATELET BASIC PROTEIN"/>
    <property type="match status" value="1"/>
</dbReference>
<protein>
    <submittedName>
        <fullName evidence="4">C-C motif chemokine 2</fullName>
    </submittedName>
</protein>
<evidence type="ECO:0000259" key="3">
    <source>
        <dbReference type="SMART" id="SM00199"/>
    </source>
</evidence>
<reference evidence="5" key="2">
    <citation type="submission" date="2019-02" db="EMBL/GenBank/DDBJ databases">
        <title>Opniocepnalus argus Var Kimnra genome.</title>
        <authorList>
            <person name="Zhou C."/>
            <person name="Xiao S."/>
        </authorList>
    </citation>
    <scope>NUCLEOTIDE SEQUENCE [LARGE SCALE GENOMIC DNA]</scope>
</reference>
<feature type="signal peptide" evidence="2">
    <location>
        <begin position="1"/>
        <end position="21"/>
    </location>
</feature>
<dbReference type="SMART" id="SM00199">
    <property type="entry name" value="SCY"/>
    <property type="match status" value="1"/>
</dbReference>
<organism evidence="4 5">
    <name type="scientific">Channa argus</name>
    <name type="common">Northern snakehead</name>
    <name type="synonym">Ophicephalus argus</name>
    <dbReference type="NCBI Taxonomy" id="215402"/>
    <lineage>
        <taxon>Eukaryota</taxon>
        <taxon>Metazoa</taxon>
        <taxon>Chordata</taxon>
        <taxon>Craniata</taxon>
        <taxon>Vertebrata</taxon>
        <taxon>Euteleostomi</taxon>
        <taxon>Actinopterygii</taxon>
        <taxon>Neopterygii</taxon>
        <taxon>Teleostei</taxon>
        <taxon>Neoteleostei</taxon>
        <taxon>Acanthomorphata</taxon>
        <taxon>Anabantaria</taxon>
        <taxon>Anabantiformes</taxon>
        <taxon>Channoidei</taxon>
        <taxon>Channidae</taxon>
        <taxon>Channa</taxon>
    </lineage>
</organism>
<dbReference type="OrthoDB" id="8934837at2759"/>
<keyword evidence="1" id="KW-0202">Cytokine</keyword>
<dbReference type="GO" id="GO:0005615">
    <property type="term" value="C:extracellular space"/>
    <property type="evidence" value="ECO:0007669"/>
    <property type="project" value="UniProtKB-KW"/>
</dbReference>
<name>A0A6G1P901_CHAAH</name>
<evidence type="ECO:0000313" key="5">
    <source>
        <dbReference type="Proteomes" id="UP000503349"/>
    </source>
</evidence>
<dbReference type="InterPro" id="IPR036048">
    <property type="entry name" value="Interleukin_8-like_sf"/>
</dbReference>
<keyword evidence="5" id="KW-1185">Reference proteome</keyword>